<sequence length="410" mass="48222">MDIRGNVHRFVKFYIDGWKHFRDPTMESSYSAVYYWREQMKAMFLYTTSKERKMPYRSSWHTLVIIQATVCFLTMCYGVTESLGDKVQMGRDIAFIIGFFYIAFKIYYFQWYGDELDEVVEALETFHPWAQKGPGAVDYRTAKRWYFTLAFFLASSWLVFLCIFILLLITSPLWVHQQILPLHAAFPFQWHEKSIHPISHAFIYLFQTWNVMYFLTWLVCIEGLSVSIYVEITFAIEVLCLELRHLHQRCHGYEQLRLETNRLVQFHQKIVHILDHTNNVFHGTLIMQMGVNFFLVSLSVLEAMEARKDPKVVAQFAVLMLLALGHLSMWSYFGDLLSQKSLTISEAAYEAYDPIKGSKDVYRDLCLIIRRGQEPLIMRASPFPSFNFINYSAILNQCYGILTFLLKTLD</sequence>
<reference evidence="11" key="1">
    <citation type="journal article" date="2010" name="PLoS ONE">
        <title>Odorant receptor (Or) genes: polymorphism and divergence in the D. melanogaster and D. pseudoobscura lineages.</title>
        <authorList>
            <person name="Conceicao I.C."/>
            <person name="Aguade M."/>
        </authorList>
    </citation>
    <scope>NUCLEOTIDE SEQUENCE</scope>
    <source>
        <strain evidence="11">CN1</strain>
        <strain evidence="12">CN22</strain>
    </source>
</reference>
<evidence type="ECO:0000256" key="1">
    <source>
        <dbReference type="ARBA" id="ARBA00004651"/>
    </source>
</evidence>
<dbReference type="GO" id="GO:0005549">
    <property type="term" value="F:odorant binding"/>
    <property type="evidence" value="ECO:0007669"/>
    <property type="project" value="InterPro"/>
</dbReference>
<dbReference type="EMBL" id="FR669315">
    <property type="protein sequence ID" value="CBW30644.1"/>
    <property type="molecule type" value="Genomic_DNA"/>
</dbReference>
<evidence type="ECO:0000256" key="5">
    <source>
        <dbReference type="ARBA" id="ARBA00022725"/>
    </source>
</evidence>
<protein>
    <recommendedName>
        <fullName evidence="10">Odorant receptor</fullName>
    </recommendedName>
</protein>
<dbReference type="PANTHER" id="PTHR21137:SF35">
    <property type="entry name" value="ODORANT RECEPTOR 19A-RELATED"/>
    <property type="match status" value="1"/>
</dbReference>
<keyword evidence="6 10" id="KW-1133">Transmembrane helix</keyword>
<evidence type="ECO:0000313" key="11">
    <source>
        <dbReference type="EMBL" id="CBW30635.1"/>
    </source>
</evidence>
<evidence type="ECO:0000256" key="3">
    <source>
        <dbReference type="ARBA" id="ARBA00022606"/>
    </source>
</evidence>
<feature type="transmembrane region" description="Helical" evidence="10">
    <location>
        <begin position="313"/>
        <end position="333"/>
    </location>
</feature>
<dbReference type="InterPro" id="IPR004117">
    <property type="entry name" value="7tm6_olfct_rcpt"/>
</dbReference>
<name>E5AJI2_DROME</name>
<evidence type="ECO:0000256" key="7">
    <source>
        <dbReference type="ARBA" id="ARBA00023136"/>
    </source>
</evidence>
<evidence type="ECO:0000256" key="8">
    <source>
        <dbReference type="ARBA" id="ARBA00023170"/>
    </source>
</evidence>
<dbReference type="ExpressionAtlas" id="E5AJI2">
    <property type="expression patterns" value="baseline and differential"/>
</dbReference>
<organism evidence="11">
    <name type="scientific">Drosophila melanogaster</name>
    <name type="common">Fruit fly</name>
    <dbReference type="NCBI Taxonomy" id="7227"/>
    <lineage>
        <taxon>Eukaryota</taxon>
        <taxon>Metazoa</taxon>
        <taxon>Ecdysozoa</taxon>
        <taxon>Arthropoda</taxon>
        <taxon>Hexapoda</taxon>
        <taxon>Insecta</taxon>
        <taxon>Pterygota</taxon>
        <taxon>Neoptera</taxon>
        <taxon>Endopterygota</taxon>
        <taxon>Diptera</taxon>
        <taxon>Brachycera</taxon>
        <taxon>Muscomorpha</taxon>
        <taxon>Ephydroidea</taxon>
        <taxon>Drosophilidae</taxon>
        <taxon>Drosophila</taxon>
        <taxon>Sophophora</taxon>
    </lineage>
</organism>
<keyword evidence="3 10" id="KW-0716">Sensory transduction</keyword>
<dbReference type="GO" id="GO:0004984">
    <property type="term" value="F:olfactory receptor activity"/>
    <property type="evidence" value="ECO:0007669"/>
    <property type="project" value="InterPro"/>
</dbReference>
<dbReference type="VEuPathDB" id="VectorBase:FBgn0041623"/>
<gene>
    <name evidence="11" type="primary">Or65c</name>
</gene>
<keyword evidence="7 10" id="KW-0472">Membrane</keyword>
<keyword evidence="9 10" id="KW-0807">Transducer</keyword>
<dbReference type="PANTHER" id="PTHR21137">
    <property type="entry name" value="ODORANT RECEPTOR"/>
    <property type="match status" value="1"/>
</dbReference>
<feature type="transmembrane region" description="Helical" evidence="10">
    <location>
        <begin position="145"/>
        <end position="169"/>
    </location>
</feature>
<accession>E5AJI2</accession>
<dbReference type="Pfam" id="PF02949">
    <property type="entry name" value="7tm_6"/>
    <property type="match status" value="1"/>
</dbReference>
<keyword evidence="4 10" id="KW-0812">Transmembrane</keyword>
<evidence type="ECO:0000256" key="10">
    <source>
        <dbReference type="RuleBase" id="RU351113"/>
    </source>
</evidence>
<feature type="transmembrane region" description="Helical" evidence="10">
    <location>
        <begin position="211"/>
        <end position="236"/>
    </location>
</feature>
<feature type="transmembrane region" description="Helical" evidence="10">
    <location>
        <begin position="60"/>
        <end position="80"/>
    </location>
</feature>
<feature type="transmembrane region" description="Helical" evidence="10">
    <location>
        <begin position="92"/>
        <end position="109"/>
    </location>
</feature>
<feature type="transmembrane region" description="Helical" evidence="10">
    <location>
        <begin position="280"/>
        <end position="301"/>
    </location>
</feature>
<proteinExistence type="inferred from homology"/>
<comment type="similarity">
    <text evidence="10">Belongs to the insect chemoreceptor superfamily. Heteromeric odorant receptor channel (TC 1.A.69) family.</text>
</comment>
<dbReference type="EMBL" id="FR669306">
    <property type="protein sequence ID" value="CBW30635.1"/>
    <property type="molecule type" value="Genomic_DNA"/>
</dbReference>
<dbReference type="GO" id="GO:0005886">
    <property type="term" value="C:plasma membrane"/>
    <property type="evidence" value="ECO:0007669"/>
    <property type="project" value="UniProtKB-SubCell"/>
</dbReference>
<keyword evidence="5 10" id="KW-0552">Olfaction</keyword>
<evidence type="ECO:0000256" key="6">
    <source>
        <dbReference type="ARBA" id="ARBA00022989"/>
    </source>
</evidence>
<evidence type="ECO:0000256" key="4">
    <source>
        <dbReference type="ARBA" id="ARBA00022692"/>
    </source>
</evidence>
<comment type="subcellular location">
    <subcellularLocation>
        <location evidence="1 10">Cell membrane</location>
        <topology evidence="1 10">Multi-pass membrane protein</topology>
    </subcellularLocation>
</comment>
<evidence type="ECO:0000313" key="12">
    <source>
        <dbReference type="EMBL" id="CBW30644.1"/>
    </source>
</evidence>
<dbReference type="OrthoDB" id="6604226at2759"/>
<keyword evidence="8 10" id="KW-0675">Receptor</keyword>
<dbReference type="GO" id="GO:0007165">
    <property type="term" value="P:signal transduction"/>
    <property type="evidence" value="ECO:0007669"/>
    <property type="project" value="UniProtKB-KW"/>
</dbReference>
<keyword evidence="2" id="KW-1003">Cell membrane</keyword>
<dbReference type="HOGENOM" id="CLU_055891_1_0_1"/>
<evidence type="ECO:0000256" key="9">
    <source>
        <dbReference type="ARBA" id="ARBA00023224"/>
    </source>
</evidence>
<dbReference type="AlphaFoldDB" id="E5AJI2"/>
<evidence type="ECO:0000256" key="2">
    <source>
        <dbReference type="ARBA" id="ARBA00022475"/>
    </source>
</evidence>
<comment type="caution">
    <text evidence="10">Lacks conserved residue(s) required for the propagation of feature annotation.</text>
</comment>